<dbReference type="Proteomes" id="UP000093129">
    <property type="component" value="Unassembled WGS sequence"/>
</dbReference>
<dbReference type="RefSeq" id="WP_065413940.1">
    <property type="nucleotide sequence ID" value="NZ_MASQ01000107.1"/>
</dbReference>
<dbReference type="EMBL" id="MASQ01000107">
    <property type="protein sequence ID" value="OCB01986.1"/>
    <property type="molecule type" value="Genomic_DNA"/>
</dbReference>
<dbReference type="GO" id="GO:0008483">
    <property type="term" value="F:transaminase activity"/>
    <property type="evidence" value="ECO:0007669"/>
    <property type="project" value="UniProtKB-KW"/>
</dbReference>
<dbReference type="NCBIfam" id="NF001567">
    <property type="entry name" value="PRK00389.1"/>
    <property type="match status" value="1"/>
</dbReference>
<accession>A0A1B9BWB4</accession>
<feature type="domain" description="GCVT N-terminal" evidence="8">
    <location>
        <begin position="11"/>
        <end position="261"/>
    </location>
</feature>
<evidence type="ECO:0000259" key="9">
    <source>
        <dbReference type="Pfam" id="PF08669"/>
    </source>
</evidence>
<protein>
    <recommendedName>
        <fullName evidence="2">aminomethyltransferase</fullName>
        <ecNumber evidence="2">2.1.2.10</ecNumber>
    </recommendedName>
    <alternativeName>
        <fullName evidence="5">Glycine cleavage system T protein</fullName>
    </alternativeName>
</protein>
<dbReference type="NCBIfam" id="TIGR00528">
    <property type="entry name" value="gcvT"/>
    <property type="match status" value="1"/>
</dbReference>
<evidence type="ECO:0000256" key="1">
    <source>
        <dbReference type="ARBA" id="ARBA00008609"/>
    </source>
</evidence>
<evidence type="ECO:0000256" key="2">
    <source>
        <dbReference type="ARBA" id="ARBA00012616"/>
    </source>
</evidence>
<dbReference type="PANTHER" id="PTHR43757">
    <property type="entry name" value="AMINOMETHYLTRANSFERASE"/>
    <property type="match status" value="1"/>
</dbReference>
<keyword evidence="4" id="KW-0808">Transferase</keyword>
<evidence type="ECO:0000313" key="11">
    <source>
        <dbReference type="Proteomes" id="UP000093129"/>
    </source>
</evidence>
<dbReference type="SUPFAM" id="SSF101790">
    <property type="entry name" value="Aminomethyltransferase beta-barrel domain"/>
    <property type="match status" value="1"/>
</dbReference>
<dbReference type="AlphaFoldDB" id="A0A1B9BWB4"/>
<evidence type="ECO:0000259" key="8">
    <source>
        <dbReference type="Pfam" id="PF01571"/>
    </source>
</evidence>
<comment type="similarity">
    <text evidence="1">Belongs to the GcvT family.</text>
</comment>
<comment type="caution">
    <text evidence="10">The sequence shown here is derived from an EMBL/GenBank/DDBJ whole genome shotgun (WGS) entry which is preliminary data.</text>
</comment>
<evidence type="ECO:0000256" key="5">
    <source>
        <dbReference type="ARBA" id="ARBA00031395"/>
    </source>
</evidence>
<evidence type="ECO:0000313" key="10">
    <source>
        <dbReference type="EMBL" id="OCB01986.1"/>
    </source>
</evidence>
<dbReference type="GO" id="GO:0005829">
    <property type="term" value="C:cytosol"/>
    <property type="evidence" value="ECO:0007669"/>
    <property type="project" value="TreeGrafter"/>
</dbReference>
<gene>
    <name evidence="10" type="ORF">BBC27_01115</name>
</gene>
<dbReference type="EC" id="2.1.2.10" evidence="2"/>
<feature type="domain" description="Aminomethyltransferase C-terminal" evidence="9">
    <location>
        <begin position="285"/>
        <end position="359"/>
    </location>
</feature>
<comment type="catalytic activity">
    <reaction evidence="6">
        <text>N(6)-[(R)-S(8)-aminomethyldihydrolipoyl]-L-lysyl-[protein] + (6S)-5,6,7,8-tetrahydrofolate = N(6)-[(R)-dihydrolipoyl]-L-lysyl-[protein] + (6R)-5,10-methylene-5,6,7,8-tetrahydrofolate + NH4(+)</text>
        <dbReference type="Rhea" id="RHEA:16945"/>
        <dbReference type="Rhea" id="RHEA-COMP:10475"/>
        <dbReference type="Rhea" id="RHEA-COMP:10492"/>
        <dbReference type="ChEBI" id="CHEBI:15636"/>
        <dbReference type="ChEBI" id="CHEBI:28938"/>
        <dbReference type="ChEBI" id="CHEBI:57453"/>
        <dbReference type="ChEBI" id="CHEBI:83100"/>
        <dbReference type="ChEBI" id="CHEBI:83143"/>
        <dbReference type="EC" id="2.1.2.10"/>
    </reaction>
</comment>
<evidence type="ECO:0000256" key="7">
    <source>
        <dbReference type="PIRSR" id="PIRSR006487-1"/>
    </source>
</evidence>
<feature type="binding site" evidence="7">
    <location>
        <position position="200"/>
    </location>
    <ligand>
        <name>substrate</name>
    </ligand>
</feature>
<dbReference type="Gene3D" id="3.30.1360.120">
    <property type="entry name" value="Probable tRNA modification gtpase trme, domain 1"/>
    <property type="match status" value="1"/>
</dbReference>
<evidence type="ECO:0000256" key="4">
    <source>
        <dbReference type="ARBA" id="ARBA00022679"/>
    </source>
</evidence>
<dbReference type="InterPro" id="IPR028896">
    <property type="entry name" value="GcvT/YgfZ/DmdA"/>
</dbReference>
<dbReference type="Pfam" id="PF08669">
    <property type="entry name" value="GCV_T_C"/>
    <property type="match status" value="1"/>
</dbReference>
<dbReference type="InterPro" id="IPR029043">
    <property type="entry name" value="GcvT/YgfZ_C"/>
</dbReference>
<dbReference type="InterPro" id="IPR027266">
    <property type="entry name" value="TrmE/GcvT-like"/>
</dbReference>
<dbReference type="Gene3D" id="3.30.70.1400">
    <property type="entry name" value="Aminomethyltransferase beta-barrel domains"/>
    <property type="match status" value="1"/>
</dbReference>
<name>A0A1B9BWB4_9PROT</name>
<dbReference type="GO" id="GO:0005960">
    <property type="term" value="C:glycine cleavage complex"/>
    <property type="evidence" value="ECO:0007669"/>
    <property type="project" value="InterPro"/>
</dbReference>
<dbReference type="Gene3D" id="4.10.1250.10">
    <property type="entry name" value="Aminomethyltransferase fragment"/>
    <property type="match status" value="1"/>
</dbReference>
<dbReference type="SUPFAM" id="SSF103025">
    <property type="entry name" value="Folate-binding domain"/>
    <property type="match status" value="1"/>
</dbReference>
<evidence type="ECO:0000256" key="6">
    <source>
        <dbReference type="ARBA" id="ARBA00047665"/>
    </source>
</evidence>
<sequence length="375" mass="39740">MSTISAQRTAFYDWHVAHGARMVDFAGWEMPLNYGSQLAEHEAVRQTAGLFDVSHMRPLDLSGPDARTLLRYALANDVAKLDAVPGKALYSTMLQDDGGIIDDLIVTHRGDGRYRIVLNAGGAEADTAHLQTLVDARGWQVTLQKRPDLGILAVQGPTARAMAATVLGMPALAELPVFHALEQGDFFVGRTGYTGEDGVEVIAANTLLPGLADRLVAAGVRPAGLAARDSLRLEAGLDLYGQDMTTAVSPYASNLAWTVDLRAVERDFLGRAALEAQLAAGSGGKLIGLAMREGIPRHGYVVEDALGQPCGVITSGIFSPSLQCGIALARVDAVLEPGAVCAVVVRGARRPALVVKPPFWRKGVATFSFPEEHAA</sequence>
<organism evidence="10 11">
    <name type="scientific">Acidithiobacillus ferrivorans</name>
    <dbReference type="NCBI Taxonomy" id="160808"/>
    <lineage>
        <taxon>Bacteria</taxon>
        <taxon>Pseudomonadati</taxon>
        <taxon>Pseudomonadota</taxon>
        <taxon>Acidithiobacillia</taxon>
        <taxon>Acidithiobacillales</taxon>
        <taxon>Acidithiobacillaceae</taxon>
        <taxon>Acidithiobacillus</taxon>
    </lineage>
</organism>
<keyword evidence="3" id="KW-0032">Aminotransferase</keyword>
<dbReference type="PIRSF" id="PIRSF006487">
    <property type="entry name" value="GcvT"/>
    <property type="match status" value="1"/>
</dbReference>
<dbReference type="GO" id="GO:0004047">
    <property type="term" value="F:aminomethyltransferase activity"/>
    <property type="evidence" value="ECO:0007669"/>
    <property type="project" value="UniProtKB-EC"/>
</dbReference>
<dbReference type="InterPro" id="IPR006222">
    <property type="entry name" value="GCVT_N"/>
</dbReference>
<proteinExistence type="inferred from homology"/>
<evidence type="ECO:0000256" key="3">
    <source>
        <dbReference type="ARBA" id="ARBA00022576"/>
    </source>
</evidence>
<dbReference type="Gene3D" id="2.40.30.110">
    <property type="entry name" value="Aminomethyltransferase beta-barrel domains"/>
    <property type="match status" value="1"/>
</dbReference>
<dbReference type="Pfam" id="PF01571">
    <property type="entry name" value="GCV_T"/>
    <property type="match status" value="1"/>
</dbReference>
<dbReference type="InterPro" id="IPR006223">
    <property type="entry name" value="GcvT"/>
</dbReference>
<dbReference type="InterPro" id="IPR013977">
    <property type="entry name" value="GcvT_C"/>
</dbReference>
<reference evidence="10 11" key="1">
    <citation type="submission" date="2016-07" db="EMBL/GenBank/DDBJ databases">
        <title>Draft genome of a psychrotolerant acidophile Acidithiobacillus ferrivorans strain YL15.</title>
        <authorList>
            <person name="Peng T."/>
            <person name="Ma L."/>
            <person name="Nan M."/>
            <person name="An N."/>
            <person name="Wang M."/>
            <person name="Qiu G."/>
            <person name="Zeng W."/>
        </authorList>
    </citation>
    <scope>NUCLEOTIDE SEQUENCE [LARGE SCALE GENOMIC DNA]</scope>
    <source>
        <strain evidence="10 11">YL15</strain>
    </source>
</reference>
<dbReference type="PANTHER" id="PTHR43757:SF2">
    <property type="entry name" value="AMINOMETHYLTRANSFERASE, MITOCHONDRIAL"/>
    <property type="match status" value="1"/>
</dbReference>
<dbReference type="GO" id="GO:0006546">
    <property type="term" value="P:glycine catabolic process"/>
    <property type="evidence" value="ECO:0007669"/>
    <property type="project" value="InterPro"/>
</dbReference>